<evidence type="ECO:0000313" key="2">
    <source>
        <dbReference type="EMBL" id="RRT85436.1"/>
    </source>
</evidence>
<dbReference type="GO" id="GO:0009982">
    <property type="term" value="F:pseudouridine synthase activity"/>
    <property type="evidence" value="ECO:0007669"/>
    <property type="project" value="InterPro"/>
</dbReference>
<name>A0A427BAM8_ENSVE</name>
<feature type="region of interest" description="Disordered" evidence="1">
    <location>
        <begin position="442"/>
        <end position="502"/>
    </location>
</feature>
<organism evidence="2 3">
    <name type="scientific">Ensete ventricosum</name>
    <name type="common">Abyssinian banana</name>
    <name type="synonym">Musa ensete</name>
    <dbReference type="NCBI Taxonomy" id="4639"/>
    <lineage>
        <taxon>Eukaryota</taxon>
        <taxon>Viridiplantae</taxon>
        <taxon>Streptophyta</taxon>
        <taxon>Embryophyta</taxon>
        <taxon>Tracheophyta</taxon>
        <taxon>Spermatophyta</taxon>
        <taxon>Magnoliopsida</taxon>
        <taxon>Liliopsida</taxon>
        <taxon>Zingiberales</taxon>
        <taxon>Musaceae</taxon>
        <taxon>Ensete</taxon>
    </lineage>
</organism>
<evidence type="ECO:0008006" key="4">
    <source>
        <dbReference type="Google" id="ProtNLM"/>
    </source>
</evidence>
<dbReference type="InterPro" id="IPR020103">
    <property type="entry name" value="PsdUridine_synth_cat_dom_sf"/>
</dbReference>
<evidence type="ECO:0000313" key="3">
    <source>
        <dbReference type="Proteomes" id="UP000287651"/>
    </source>
</evidence>
<feature type="region of interest" description="Disordered" evidence="1">
    <location>
        <begin position="304"/>
        <end position="325"/>
    </location>
</feature>
<dbReference type="AlphaFoldDB" id="A0A427BAM8"/>
<accession>A0A427BAM8</accession>
<dbReference type="GO" id="GO:0003723">
    <property type="term" value="F:RNA binding"/>
    <property type="evidence" value="ECO:0007669"/>
    <property type="project" value="InterPro"/>
</dbReference>
<proteinExistence type="predicted"/>
<dbReference type="GO" id="GO:0001522">
    <property type="term" value="P:pseudouridine synthesis"/>
    <property type="evidence" value="ECO:0007669"/>
    <property type="project" value="InterPro"/>
</dbReference>
<dbReference type="SUPFAM" id="SSF55120">
    <property type="entry name" value="Pseudouridine synthase"/>
    <property type="match status" value="1"/>
</dbReference>
<feature type="compositionally biased region" description="Low complexity" evidence="1">
    <location>
        <begin position="466"/>
        <end position="479"/>
    </location>
</feature>
<feature type="compositionally biased region" description="Low complexity" evidence="1">
    <location>
        <begin position="380"/>
        <end position="394"/>
    </location>
</feature>
<sequence length="502" mass="55267">MTIYLFGLPFGPPTECFMFHARAAETKLPSDTEDYANLQSVMCVELVANRFLRKLRSPINSWCRVVFVQMVRVLVATAIREAAAGADDDALIKLMDATCRRATAPPAPPEGLCLVNVGYEEFKQEFCLIRGGEIKTKAVGPRSVYQSERVVAVGALEGWYMRPLLTWRKLCRRPLLQWLAMEVSVNSLDQLVGNLRPEVDSVKTLFTSISFPFLLAFMPTSFPKLFLALHLHPPPSSLSSHPSFFHHHHNAFTTHLHSHSSPRHRRLDLPIGSTAPRHGRPVRAMDAAAPHAPPLAHAVAARRELVGRRPRSPPLQGDAVPRRRRRRCAGHLDRHPWPVHRSERVGMGRRLLREREGVDAAAREHELVGRAGPRHSHGVAGPPRAQLQQQQPRGGDTGLHEAAGAEVSVPIVEPVLRRDTGRHLLHDASAQEGVAFSQQLLGADPDLSDGAGEADRSGAGQQQFRGEATGSLAAGAATGQRRLQPPRGPDSSEAQRYECNLV</sequence>
<dbReference type="InterPro" id="IPR020095">
    <property type="entry name" value="PsdUridine_synth_TruA_C"/>
</dbReference>
<dbReference type="EMBL" id="AMZH03000116">
    <property type="protein sequence ID" value="RRT85436.1"/>
    <property type="molecule type" value="Genomic_DNA"/>
</dbReference>
<protein>
    <recommendedName>
        <fullName evidence="4">tRNA pseudouridine synthase</fullName>
    </recommendedName>
</protein>
<gene>
    <name evidence="2" type="ORF">B296_00002204</name>
</gene>
<evidence type="ECO:0000256" key="1">
    <source>
        <dbReference type="SAM" id="MobiDB-lite"/>
    </source>
</evidence>
<feature type="region of interest" description="Disordered" evidence="1">
    <location>
        <begin position="367"/>
        <end position="406"/>
    </location>
</feature>
<reference evidence="2 3" key="1">
    <citation type="journal article" date="2014" name="Agronomy (Basel)">
        <title>A Draft Genome Sequence for Ensete ventricosum, the Drought-Tolerant Tree Against Hunger.</title>
        <authorList>
            <person name="Harrison J."/>
            <person name="Moore K.A."/>
            <person name="Paszkiewicz K."/>
            <person name="Jones T."/>
            <person name="Grant M."/>
            <person name="Ambacheew D."/>
            <person name="Muzemil S."/>
            <person name="Studholme D.J."/>
        </authorList>
    </citation>
    <scope>NUCLEOTIDE SEQUENCE [LARGE SCALE GENOMIC DNA]</scope>
</reference>
<dbReference type="Gene3D" id="3.30.70.660">
    <property type="entry name" value="Pseudouridine synthase I, catalytic domain, C-terminal subdomain"/>
    <property type="match status" value="1"/>
</dbReference>
<dbReference type="Proteomes" id="UP000287651">
    <property type="component" value="Unassembled WGS sequence"/>
</dbReference>
<comment type="caution">
    <text evidence="2">The sequence shown here is derived from an EMBL/GenBank/DDBJ whole genome shotgun (WGS) entry which is preliminary data.</text>
</comment>